<dbReference type="OrthoDB" id="10541901at2759"/>
<evidence type="ECO:0000313" key="2">
    <source>
        <dbReference type="EMBL" id="CAG8609314.1"/>
    </source>
</evidence>
<keyword evidence="3" id="KW-1185">Reference proteome</keyword>
<dbReference type="AlphaFoldDB" id="A0A9N9GKZ1"/>
<gene>
    <name evidence="2" type="ORF">ALEPTO_LOCUS8490</name>
</gene>
<proteinExistence type="predicted"/>
<protein>
    <submittedName>
        <fullName evidence="2">14196_t:CDS:1</fullName>
    </submittedName>
</protein>
<comment type="caution">
    <text evidence="2">The sequence shown here is derived from an EMBL/GenBank/DDBJ whole genome shotgun (WGS) entry which is preliminary data.</text>
</comment>
<name>A0A9N9GKZ1_9GLOM</name>
<feature type="non-terminal residue" evidence="2">
    <location>
        <position position="1"/>
    </location>
</feature>
<evidence type="ECO:0000256" key="1">
    <source>
        <dbReference type="SAM" id="MobiDB-lite"/>
    </source>
</evidence>
<feature type="compositionally biased region" description="Basic and acidic residues" evidence="1">
    <location>
        <begin position="163"/>
        <end position="179"/>
    </location>
</feature>
<dbReference type="EMBL" id="CAJVPS010004905">
    <property type="protein sequence ID" value="CAG8609314.1"/>
    <property type="molecule type" value="Genomic_DNA"/>
</dbReference>
<organism evidence="2 3">
    <name type="scientific">Ambispora leptoticha</name>
    <dbReference type="NCBI Taxonomy" id="144679"/>
    <lineage>
        <taxon>Eukaryota</taxon>
        <taxon>Fungi</taxon>
        <taxon>Fungi incertae sedis</taxon>
        <taxon>Mucoromycota</taxon>
        <taxon>Glomeromycotina</taxon>
        <taxon>Glomeromycetes</taxon>
        <taxon>Archaeosporales</taxon>
        <taxon>Ambisporaceae</taxon>
        <taxon>Ambispora</taxon>
    </lineage>
</organism>
<sequence length="198" mass="22418">LSNDICDVKEELKCKRIDQEKDLSPKVLNKVYTGIVKRFFLQHVYSTQSILKKALKNYLNKNLSEFMLGISENKFTNKFHGSWCSQLLSKMKNYRGSALQNVRSSIWKVLGWEKLPPLKSNAAPSEINDFEHDGPSYDSVKSIMNNELAALSHDGEPAPSHPNDAEHSRPTSAERESVSRRSSGMLSQEEQDELFGAD</sequence>
<feature type="region of interest" description="Disordered" evidence="1">
    <location>
        <begin position="146"/>
        <end position="198"/>
    </location>
</feature>
<dbReference type="Proteomes" id="UP000789508">
    <property type="component" value="Unassembled WGS sequence"/>
</dbReference>
<reference evidence="2" key="1">
    <citation type="submission" date="2021-06" db="EMBL/GenBank/DDBJ databases">
        <authorList>
            <person name="Kallberg Y."/>
            <person name="Tangrot J."/>
            <person name="Rosling A."/>
        </authorList>
    </citation>
    <scope>NUCLEOTIDE SEQUENCE</scope>
    <source>
        <strain evidence="2">FL130A</strain>
    </source>
</reference>
<feature type="compositionally biased region" description="Acidic residues" evidence="1">
    <location>
        <begin position="189"/>
        <end position="198"/>
    </location>
</feature>
<accession>A0A9N9GKZ1</accession>
<evidence type="ECO:0000313" key="3">
    <source>
        <dbReference type="Proteomes" id="UP000789508"/>
    </source>
</evidence>